<dbReference type="GO" id="GO:0020037">
    <property type="term" value="F:heme binding"/>
    <property type="evidence" value="ECO:0007669"/>
    <property type="project" value="InterPro"/>
</dbReference>
<keyword evidence="5" id="KW-0575">Peroxidase</keyword>
<evidence type="ECO:0000256" key="4">
    <source>
        <dbReference type="ARBA" id="ARBA00012313"/>
    </source>
</evidence>
<keyword evidence="9 13" id="KW-0408">Iron</keyword>
<keyword evidence="10 15" id="KW-1015">Disulfide bond</keyword>
<feature type="binding site" evidence="13">
    <location>
        <position position="118"/>
    </location>
    <ligand>
        <name>Ca(2+)</name>
        <dbReference type="ChEBI" id="CHEBI:29108"/>
        <label>1</label>
    </ligand>
</feature>
<dbReference type="PROSITE" id="PS00436">
    <property type="entry name" value="PEROXIDASE_2"/>
    <property type="match status" value="1"/>
</dbReference>
<evidence type="ECO:0000256" key="5">
    <source>
        <dbReference type="ARBA" id="ARBA00022559"/>
    </source>
</evidence>
<sequence>MLNSIFEAENMRKFSLLIFVLCILISLKNQNAETKKGSSSISAYWSSSSWDLYPSMFLSIEDEEEGLPQRSLEYDFYRTSCPQAENIIREVIREIYKVRSSVAPELLRLAFHDCFIEGCDASVLLDAAEDLKSEKDSAPNESLKGFDIIDIIKSQVEEVCPGVVSCADIVVLAAREGVVQAGGPFYPLLTGRRDSFRSFPDIATYELPSPLADLSETLASFSSRGFDERETVTLLGAHSIGTIHCKFFESRLYNFGGTNKPDPSMDPQFLNQMRSRCNNSDAPGSPAASPSSDAPEPSSLVPPASFDSPESSSTASSPSYDGSPSPSSEKPGRMGAMSSVAAPSIFPQRSLSFSPSSSRKSTVSYEGSLQSSMEDPGVPMTYEGPGIDFGSVYYHRLLQGRGILYADQQLMSGEETRIWVKAYASDVTLFRRDFAQAMIKLSDLHVLTGSAGQVRFNCSRVA</sequence>
<feature type="disulfide bond" evidence="15">
    <location>
        <begin position="166"/>
        <end position="458"/>
    </location>
</feature>
<dbReference type="GO" id="GO:0004601">
    <property type="term" value="F:peroxidase activity"/>
    <property type="evidence" value="ECO:0000318"/>
    <property type="project" value="GO_Central"/>
</dbReference>
<feature type="binding site" evidence="13">
    <location>
        <position position="122"/>
    </location>
    <ligand>
        <name>Ca(2+)</name>
        <dbReference type="ChEBI" id="CHEBI:29108"/>
        <label>1</label>
    </ligand>
</feature>
<feature type="binding site" evidence="13">
    <location>
        <position position="120"/>
    </location>
    <ligand>
        <name>Ca(2+)</name>
        <dbReference type="ChEBI" id="CHEBI:29108"/>
        <label>1</label>
    </ligand>
</feature>
<dbReference type="Gene3D" id="1.10.520.10">
    <property type="match status" value="2"/>
</dbReference>
<evidence type="ECO:0000256" key="12">
    <source>
        <dbReference type="PIRSR" id="PIRSR600823-2"/>
    </source>
</evidence>
<feature type="disulfide bond" evidence="15">
    <location>
        <begin position="81"/>
        <end position="160"/>
    </location>
</feature>
<dbReference type="GO" id="GO:0006950">
    <property type="term" value="P:response to stress"/>
    <property type="evidence" value="ECO:0000318"/>
    <property type="project" value="GO_Central"/>
</dbReference>
<evidence type="ECO:0000256" key="13">
    <source>
        <dbReference type="PIRSR" id="PIRSR600823-3"/>
    </source>
</evidence>
<evidence type="ECO:0000256" key="2">
    <source>
        <dbReference type="ARBA" id="ARBA00002322"/>
    </source>
</evidence>
<feature type="signal peptide" evidence="17">
    <location>
        <begin position="1"/>
        <end position="32"/>
    </location>
</feature>
<dbReference type="PROSITE" id="PS50873">
    <property type="entry name" value="PEROXIDASE_4"/>
    <property type="match status" value="1"/>
</dbReference>
<dbReference type="GO" id="GO:0140825">
    <property type="term" value="F:lactoperoxidase activity"/>
    <property type="evidence" value="ECO:0007669"/>
    <property type="project" value="UniProtKB-EC"/>
</dbReference>
<comment type="cofactor">
    <cofactor evidence="13">
        <name>Ca(2+)</name>
        <dbReference type="ChEBI" id="CHEBI:29108"/>
    </cofactor>
    <text evidence="13">Binds 2 calcium ions per subunit.</text>
</comment>
<feature type="site" description="Transition state stabilizer" evidence="14">
    <location>
        <position position="108"/>
    </location>
</feature>
<dbReference type="GO" id="GO:0046872">
    <property type="term" value="F:metal ion binding"/>
    <property type="evidence" value="ECO:0007669"/>
    <property type="project" value="UniProtKB-KW"/>
</dbReference>
<dbReference type="CDD" id="cd00693">
    <property type="entry name" value="secretory_peroxidase"/>
    <property type="match status" value="1"/>
</dbReference>
<dbReference type="AlphaFoldDB" id="A0A2C9UYI2"/>
<dbReference type="PRINTS" id="PR00461">
    <property type="entry name" value="PLPEROXIDASE"/>
</dbReference>
<feature type="binding site" evidence="13">
    <location>
        <position position="113"/>
    </location>
    <ligand>
        <name>Ca(2+)</name>
        <dbReference type="ChEBI" id="CHEBI:29108"/>
        <label>1</label>
    </ligand>
</feature>
<evidence type="ECO:0000256" key="14">
    <source>
        <dbReference type="PIRSR" id="PIRSR600823-4"/>
    </source>
</evidence>
<feature type="domain" description="Plant heme peroxidase family profile" evidence="18">
    <location>
        <begin position="71"/>
        <end position="462"/>
    </location>
</feature>
<comment type="function">
    <text evidence="2">Removal of H(2)O(2), oxidation of toxic reductants, biosynthesis and degradation of lignin, suberization, auxin catabolism, response to environmental stresses such as wounding, pathogen attack and oxidative stress. These functions might be dependent on each isozyme/isoform in each plant tissue.</text>
</comment>
<keyword evidence="6" id="KW-0349">Heme</keyword>
<feature type="binding site" evidence="12">
    <location>
        <position position="208"/>
    </location>
    <ligand>
        <name>substrate</name>
    </ligand>
</feature>
<dbReference type="Gene3D" id="1.10.420.10">
    <property type="entry name" value="Peroxidase, domain 2"/>
    <property type="match status" value="2"/>
</dbReference>
<accession>A0A2C9UYI2</accession>
<keyword evidence="17" id="KW-0732">Signal</keyword>
<keyword evidence="7 13" id="KW-0479">Metal-binding</keyword>
<evidence type="ECO:0000256" key="9">
    <source>
        <dbReference type="ARBA" id="ARBA00023004"/>
    </source>
</evidence>
<evidence type="ECO:0000256" key="1">
    <source>
        <dbReference type="ARBA" id="ARBA00000189"/>
    </source>
</evidence>
<feature type="region of interest" description="Disordered" evidence="16">
    <location>
        <begin position="350"/>
        <end position="377"/>
    </location>
</feature>
<feature type="chain" id="PRO_5012926030" description="peroxidase" evidence="17">
    <location>
        <begin position="33"/>
        <end position="462"/>
    </location>
</feature>
<evidence type="ECO:0000256" key="11">
    <source>
        <dbReference type="PIRSR" id="PIRSR600823-1"/>
    </source>
</evidence>
<evidence type="ECO:0000256" key="8">
    <source>
        <dbReference type="ARBA" id="ARBA00023002"/>
    </source>
</evidence>
<comment type="cofactor">
    <cofactor evidence="13">
        <name>heme b</name>
        <dbReference type="ChEBI" id="CHEBI:60344"/>
    </cofactor>
    <text evidence="13">Binds 1 heme b (iron(II)-protoporphyrin IX) group per subunit.</text>
</comment>
<dbReference type="FunFam" id="1.10.520.10:FF:000010">
    <property type="entry name" value="Peroxidase"/>
    <property type="match status" value="1"/>
</dbReference>
<comment type="similarity">
    <text evidence="3">Belongs to the peroxidase family. Ascorbate peroxidase subfamily.</text>
</comment>
<dbReference type="InterPro" id="IPR019794">
    <property type="entry name" value="Peroxidases_AS"/>
</dbReference>
<reference evidence="19" key="1">
    <citation type="submission" date="2016-02" db="EMBL/GenBank/DDBJ databases">
        <title>WGS assembly of Manihot esculenta.</title>
        <authorList>
            <person name="Bredeson J.V."/>
            <person name="Prochnik S.E."/>
            <person name="Lyons J.B."/>
            <person name="Schmutz J."/>
            <person name="Grimwood J."/>
            <person name="Vrebalov J."/>
            <person name="Bart R.S."/>
            <person name="Amuge T."/>
            <person name="Ferguson M.E."/>
            <person name="Green R."/>
            <person name="Putnam N."/>
            <person name="Stites J."/>
            <person name="Rounsley S."/>
            <person name="Rokhsar D.S."/>
        </authorList>
    </citation>
    <scope>NUCLEOTIDE SEQUENCE [LARGE SCALE GENOMIC DNA]</scope>
    <source>
        <tissue evidence="19">Leaf</tissue>
    </source>
</reference>
<dbReference type="GO" id="GO:0006979">
    <property type="term" value="P:response to oxidative stress"/>
    <property type="evidence" value="ECO:0007669"/>
    <property type="project" value="InterPro"/>
</dbReference>
<comment type="catalytic activity">
    <reaction evidence="1">
        <text>2 a phenolic donor + H2O2 = 2 a phenolic radical donor + 2 H2O</text>
        <dbReference type="Rhea" id="RHEA:56136"/>
        <dbReference type="ChEBI" id="CHEBI:15377"/>
        <dbReference type="ChEBI" id="CHEBI:16240"/>
        <dbReference type="ChEBI" id="CHEBI:139520"/>
        <dbReference type="ChEBI" id="CHEBI:139521"/>
        <dbReference type="EC" id="1.11.1.7"/>
    </reaction>
</comment>
<dbReference type="EC" id="1.11.1.7" evidence="4"/>
<dbReference type="STRING" id="3983.A0A2C9UYI2"/>
<dbReference type="PROSITE" id="PS00435">
    <property type="entry name" value="PEROXIDASE_1"/>
    <property type="match status" value="1"/>
</dbReference>
<keyword evidence="13" id="KW-0106">Calcium</keyword>
<protein>
    <recommendedName>
        <fullName evidence="4">peroxidase</fullName>
        <ecNumber evidence="4">1.11.1.7</ecNumber>
    </recommendedName>
</protein>
<feature type="binding site" evidence="13">
    <location>
        <position position="134"/>
    </location>
    <ligand>
        <name>Ca(2+)</name>
        <dbReference type="ChEBI" id="CHEBI:29108"/>
        <label>1</label>
    </ligand>
</feature>
<evidence type="ECO:0000256" key="3">
    <source>
        <dbReference type="ARBA" id="ARBA00006873"/>
    </source>
</evidence>
<evidence type="ECO:0000256" key="16">
    <source>
        <dbReference type="SAM" id="MobiDB-lite"/>
    </source>
</evidence>
<proteinExistence type="inferred from homology"/>
<dbReference type="PANTHER" id="PTHR31235">
    <property type="entry name" value="PEROXIDASE 25-RELATED"/>
    <property type="match status" value="1"/>
</dbReference>
<name>A0A2C9UYI2_MANES</name>
<dbReference type="InterPro" id="IPR000823">
    <property type="entry name" value="Peroxidase_pln"/>
</dbReference>
<evidence type="ECO:0000259" key="18">
    <source>
        <dbReference type="PROSITE" id="PS50873"/>
    </source>
</evidence>
<feature type="compositionally biased region" description="Polar residues" evidence="16">
    <location>
        <begin position="269"/>
        <end position="279"/>
    </location>
</feature>
<dbReference type="InterPro" id="IPR010255">
    <property type="entry name" value="Haem_peroxidase_sf"/>
</dbReference>
<feature type="disulfide bond" evidence="15">
    <location>
        <begin position="245"/>
        <end position="277"/>
    </location>
</feature>
<dbReference type="InterPro" id="IPR019793">
    <property type="entry name" value="Peroxidases_heam-ligand_BS"/>
</dbReference>
<gene>
    <name evidence="19" type="ORF">MANES_11G045000</name>
</gene>
<dbReference type="GO" id="GO:0009505">
    <property type="term" value="C:plant-type cell wall"/>
    <property type="evidence" value="ECO:0000318"/>
    <property type="project" value="GO_Central"/>
</dbReference>
<dbReference type="InterPro" id="IPR002016">
    <property type="entry name" value="Haem_peroxidase"/>
</dbReference>
<feature type="region of interest" description="Disordered" evidence="16">
    <location>
        <begin position="259"/>
        <end position="337"/>
    </location>
</feature>
<evidence type="ECO:0000256" key="6">
    <source>
        <dbReference type="ARBA" id="ARBA00022617"/>
    </source>
</evidence>
<evidence type="ECO:0000313" key="19">
    <source>
        <dbReference type="EMBL" id="OAY36747.1"/>
    </source>
</evidence>
<feature type="disulfide bond" evidence="15">
    <location>
        <begin position="114"/>
        <end position="119"/>
    </location>
</feature>
<dbReference type="PRINTS" id="PR00458">
    <property type="entry name" value="PEROXIDASE"/>
</dbReference>
<evidence type="ECO:0000256" key="10">
    <source>
        <dbReference type="ARBA" id="ARBA00023157"/>
    </source>
</evidence>
<dbReference type="SUPFAM" id="SSF48113">
    <property type="entry name" value="Heme-dependent peroxidases"/>
    <property type="match status" value="1"/>
</dbReference>
<evidence type="ECO:0000256" key="7">
    <source>
        <dbReference type="ARBA" id="ARBA00022723"/>
    </source>
</evidence>
<feature type="compositionally biased region" description="Low complexity" evidence="16">
    <location>
        <begin position="280"/>
        <end position="328"/>
    </location>
</feature>
<dbReference type="GO" id="GO:0042744">
    <property type="term" value="P:hydrogen peroxide catabolic process"/>
    <property type="evidence" value="ECO:0007669"/>
    <property type="project" value="InterPro"/>
</dbReference>
<dbReference type="EMBL" id="CM004397">
    <property type="protein sequence ID" value="OAY36747.1"/>
    <property type="molecule type" value="Genomic_DNA"/>
</dbReference>
<feature type="binding site" description="axial binding residue" evidence="13">
    <location>
        <position position="238"/>
    </location>
    <ligand>
        <name>heme b</name>
        <dbReference type="ChEBI" id="CHEBI:60344"/>
    </ligand>
    <ligandPart>
        <name>Fe</name>
        <dbReference type="ChEBI" id="CHEBI:18248"/>
    </ligandPart>
</feature>
<keyword evidence="8" id="KW-0560">Oxidoreductase</keyword>
<organism evidence="19">
    <name type="scientific">Manihot esculenta</name>
    <name type="common">Cassava</name>
    <name type="synonym">Jatropha manihot</name>
    <dbReference type="NCBI Taxonomy" id="3983"/>
    <lineage>
        <taxon>Eukaryota</taxon>
        <taxon>Viridiplantae</taxon>
        <taxon>Streptophyta</taxon>
        <taxon>Embryophyta</taxon>
        <taxon>Tracheophyta</taxon>
        <taxon>Spermatophyta</taxon>
        <taxon>Magnoliopsida</taxon>
        <taxon>eudicotyledons</taxon>
        <taxon>Gunneridae</taxon>
        <taxon>Pentapetalae</taxon>
        <taxon>rosids</taxon>
        <taxon>fabids</taxon>
        <taxon>Malpighiales</taxon>
        <taxon>Euphorbiaceae</taxon>
        <taxon>Crotonoideae</taxon>
        <taxon>Manihoteae</taxon>
        <taxon>Manihot</taxon>
    </lineage>
</organism>
<dbReference type="InterPro" id="IPR033905">
    <property type="entry name" value="Secretory_peroxidase"/>
</dbReference>
<dbReference type="Pfam" id="PF00141">
    <property type="entry name" value="peroxidase"/>
    <property type="match status" value="1"/>
</dbReference>
<evidence type="ECO:0000256" key="15">
    <source>
        <dbReference type="PIRSR" id="PIRSR600823-5"/>
    </source>
</evidence>
<feature type="compositionally biased region" description="Low complexity" evidence="16">
    <location>
        <begin position="350"/>
        <end position="364"/>
    </location>
</feature>
<evidence type="ECO:0000256" key="17">
    <source>
        <dbReference type="SAM" id="SignalP"/>
    </source>
</evidence>
<feature type="active site" description="Proton acceptor" evidence="11">
    <location>
        <position position="112"/>
    </location>
</feature>